<feature type="domain" description="Fibronectin type-III" evidence="6">
    <location>
        <begin position="810"/>
        <end position="899"/>
    </location>
</feature>
<dbReference type="Gene3D" id="2.70.98.10">
    <property type="match status" value="1"/>
</dbReference>
<dbReference type="Pfam" id="PF02884">
    <property type="entry name" value="Lyase_8_C"/>
    <property type="match status" value="1"/>
</dbReference>
<dbReference type="CDD" id="cd01083">
    <property type="entry name" value="GAG_Lyase"/>
    <property type="match status" value="1"/>
</dbReference>
<evidence type="ECO:0000259" key="6">
    <source>
        <dbReference type="PROSITE" id="PS50853"/>
    </source>
</evidence>
<evidence type="ECO:0000256" key="4">
    <source>
        <dbReference type="PIRSR" id="PIRSR638970-1"/>
    </source>
</evidence>
<evidence type="ECO:0000256" key="3">
    <source>
        <dbReference type="ARBA" id="ARBA00023239"/>
    </source>
</evidence>
<accession>A0A9D5R8K1</accession>
<dbReference type="RefSeq" id="WP_226392595.1">
    <property type="nucleotide sequence ID" value="NZ_JADCKB010000010.1"/>
</dbReference>
<dbReference type="InterPro" id="IPR004103">
    <property type="entry name" value="Lyase_8_C"/>
</dbReference>
<evidence type="ECO:0000256" key="5">
    <source>
        <dbReference type="SAM" id="SignalP"/>
    </source>
</evidence>
<dbReference type="SMART" id="SM00060">
    <property type="entry name" value="FN3"/>
    <property type="match status" value="1"/>
</dbReference>
<dbReference type="SUPFAM" id="SSF49265">
    <property type="entry name" value="Fibronectin type III"/>
    <property type="match status" value="1"/>
</dbReference>
<proteinExistence type="inferred from homology"/>
<dbReference type="GO" id="GO:0005576">
    <property type="term" value="C:extracellular region"/>
    <property type="evidence" value="ECO:0007669"/>
    <property type="project" value="InterPro"/>
</dbReference>
<dbReference type="Proteomes" id="UP000806542">
    <property type="component" value="Unassembled WGS sequence"/>
</dbReference>
<dbReference type="InterPro" id="IPR003961">
    <property type="entry name" value="FN3_dom"/>
</dbReference>
<keyword evidence="3" id="KW-0456">Lyase</keyword>
<dbReference type="GO" id="GO:0005975">
    <property type="term" value="P:carbohydrate metabolic process"/>
    <property type="evidence" value="ECO:0007669"/>
    <property type="project" value="InterPro"/>
</dbReference>
<sequence length="1221" mass="134817">MVSQRKRIWAAILAAVVFLGIFPAARPAAAADELDTLRQCWLERLTGGDYEESGDAITAKVADIEKDGKQIADSLLTENLSQNSDRLWNGTDLSMGDAYDEYTRIARGTSKTLEQIEKMAMAYRVKGSALQGDPELKQKILDSLAFMWKYKYNKDIPRTNRNLSPANPSENWYEWEIRAPKTLVNTLTLMYDEVPEEMRHGLIEALKKQVPEIGSAATGANRLNNCAAYIIAGILDKDTALVEAGVKAMDTELTYSVSDDGFYEDGSFIQHHQYPYNGGYGTSALASVADIGLLVGNSSFASGNPNWSHIYDWVYQSFEPLQYEGRMMDGVRGRDITGRSNTGYGLLESLVILVQFAPAEDAANYKAMVKRMCENNTVVKPYDSMSSVYTVNCLYEILNDDSVQWRETPNLYQNFGAMDRGVVYRDGYAFGVSMFSDRIRNYESINGANLQGWHTADGATYLYNDDLEAYNDAYWPTVDRYRLAGTTVVKNTQADSALFGAPYAGGVEFDGMYGVNAMQYQSDSGAAYDLRAKKAYFMFDDEILCLGADISSEKGGETETIVENRKVDSLAKTLTVDGQTAGQSAGWSQTYNDPSWAHLQGNSADTAVTHSTDIGYYFPQGGTLTARKETRTDSWKTIQSGNGDIKETRHYASLAFEHGAQPDGAGYAYAILPGKTAAETAAYAQDPDFEILENSAYQQTVRDKESGILASVIWSGDQQIDNLTCHDPSMVMMQEEGLLLRLSVSDPAQTGGVIRFTLDSVFAGVLQADPGVCVMQEGGKTTIAVDTAEALGKTFHLVLSREAAQNPPDPPKGLSAQALSPTAVQVRWDRESDAEKYYLVYSTQEDGAYLPVPGFDGADNTYMHRSLTPEQTYYYKVAAGTENGVGTYSQAIAVTLPAPPEAKAVAEIADNFESYLPGPLMYQNDWQVTTDPPEDCFADVVEDENGRRFYLTVDKKKADTVPCAEVSKKLIPLQDVVIAEGDFQIPDTGWKNLIVLKAGSTVAVQVYANSSKLWTYNGPVWNHKGAFDDFVFDPDKIYHIKVEYHIKENYFKVYADGVLLTFRRATIAGEQGEEIVLNEIPARTRVSYIDNYSCGIGEQIGGFYMDNLIVTANTIEIMDEEGRPVEIGSLQPGQTFRVSVIYHNRTTEDQTVMALGALTEEDMLLSAQTGEETTVLPGTSQTFLLELTVPAQCALENARFQVLFWSGGRDIRPISAPLWVR</sequence>
<dbReference type="Gene3D" id="1.50.10.100">
    <property type="entry name" value="Chondroitin AC/alginate lyase"/>
    <property type="match status" value="1"/>
</dbReference>
<feature type="active site" evidence="4">
    <location>
        <position position="271"/>
    </location>
</feature>
<keyword evidence="8" id="KW-1185">Reference proteome</keyword>
<dbReference type="GO" id="GO:0030246">
    <property type="term" value="F:carbohydrate binding"/>
    <property type="evidence" value="ECO:0007669"/>
    <property type="project" value="InterPro"/>
</dbReference>
<comment type="caution">
    <text evidence="7">The sequence shown here is derived from an EMBL/GenBank/DDBJ whole genome shotgun (WGS) entry which is preliminary data.</text>
</comment>
<dbReference type="InterPro" id="IPR008929">
    <property type="entry name" value="Chondroitin_lyas"/>
</dbReference>
<dbReference type="Pfam" id="PF00041">
    <property type="entry name" value="fn3"/>
    <property type="match status" value="1"/>
</dbReference>
<dbReference type="InterPro" id="IPR011013">
    <property type="entry name" value="Gal_mutarotase_sf_dom"/>
</dbReference>
<protein>
    <submittedName>
        <fullName evidence="7">Fibronectin type III domain-containing protein</fullName>
    </submittedName>
</protein>
<evidence type="ECO:0000256" key="1">
    <source>
        <dbReference type="ARBA" id="ARBA00006699"/>
    </source>
</evidence>
<keyword evidence="2 5" id="KW-0732">Signal</keyword>
<reference evidence="7" key="1">
    <citation type="submission" date="2020-10" db="EMBL/GenBank/DDBJ databases">
        <title>ChiBAC.</title>
        <authorList>
            <person name="Zenner C."/>
            <person name="Hitch T.C.A."/>
            <person name="Clavel T."/>
        </authorList>
    </citation>
    <scope>NUCLEOTIDE SEQUENCE</scope>
    <source>
        <strain evidence="7">DSM 107454</strain>
    </source>
</reference>
<dbReference type="EMBL" id="JADCKB010000010">
    <property type="protein sequence ID" value="MBE5040047.1"/>
    <property type="molecule type" value="Genomic_DNA"/>
</dbReference>
<dbReference type="GO" id="GO:0016837">
    <property type="term" value="F:carbon-oxygen lyase activity, acting on polysaccharides"/>
    <property type="evidence" value="ECO:0007669"/>
    <property type="project" value="UniProtKB-ARBA"/>
</dbReference>
<dbReference type="InterPro" id="IPR036116">
    <property type="entry name" value="FN3_sf"/>
</dbReference>
<evidence type="ECO:0000256" key="2">
    <source>
        <dbReference type="ARBA" id="ARBA00022729"/>
    </source>
</evidence>
<dbReference type="SUPFAM" id="SSF74650">
    <property type="entry name" value="Galactose mutarotase-like"/>
    <property type="match status" value="1"/>
</dbReference>
<dbReference type="Gene3D" id="2.60.40.10">
    <property type="entry name" value="Immunoglobulins"/>
    <property type="match status" value="1"/>
</dbReference>
<dbReference type="PANTHER" id="PTHR38481:SF1">
    <property type="entry name" value="HYALURONATE LYASE"/>
    <property type="match status" value="1"/>
</dbReference>
<dbReference type="InterPro" id="IPR014718">
    <property type="entry name" value="GH-type_carb-bd"/>
</dbReference>
<dbReference type="SUPFAM" id="SSF49863">
    <property type="entry name" value="Hyaluronate lyase-like, C-terminal domain"/>
    <property type="match status" value="1"/>
</dbReference>
<dbReference type="PANTHER" id="PTHR38481">
    <property type="entry name" value="HYALURONATE LYASE"/>
    <property type="match status" value="1"/>
</dbReference>
<dbReference type="InterPro" id="IPR011071">
    <property type="entry name" value="Lyase_8-like_C"/>
</dbReference>
<comment type="similarity">
    <text evidence="1">Belongs to the polysaccharide lyase 8 family.</text>
</comment>
<name>A0A9D5R8K1_9FIRM</name>
<dbReference type="CDD" id="cd00063">
    <property type="entry name" value="FN3"/>
    <property type="match status" value="1"/>
</dbReference>
<dbReference type="Pfam" id="PF08124">
    <property type="entry name" value="Lyase_8_N"/>
    <property type="match status" value="1"/>
</dbReference>
<evidence type="ECO:0000313" key="7">
    <source>
        <dbReference type="EMBL" id="MBE5040047.1"/>
    </source>
</evidence>
<dbReference type="AlphaFoldDB" id="A0A9D5R8K1"/>
<organism evidence="7 8">
    <name type="scientific">Ructibacterium gallinarum</name>
    <dbReference type="NCBI Taxonomy" id="2779355"/>
    <lineage>
        <taxon>Bacteria</taxon>
        <taxon>Bacillati</taxon>
        <taxon>Bacillota</taxon>
        <taxon>Clostridia</taxon>
        <taxon>Eubacteriales</taxon>
        <taxon>Oscillospiraceae</taxon>
        <taxon>Ructibacterium</taxon>
    </lineage>
</organism>
<dbReference type="PROSITE" id="PS50853">
    <property type="entry name" value="FN3"/>
    <property type="match status" value="1"/>
</dbReference>
<gene>
    <name evidence="7" type="ORF">INF28_06160</name>
</gene>
<dbReference type="InterPro" id="IPR012970">
    <property type="entry name" value="Lyase_8_alpha_N"/>
</dbReference>
<feature type="signal peptide" evidence="5">
    <location>
        <begin position="1"/>
        <end position="30"/>
    </location>
</feature>
<feature type="active site" evidence="4">
    <location>
        <position position="280"/>
    </location>
</feature>
<dbReference type="Gene3D" id="2.60.220.10">
    <property type="entry name" value="Polysaccharide lyase family 8-like, C-terminal"/>
    <property type="match status" value="1"/>
</dbReference>
<feature type="active site" evidence="4">
    <location>
        <position position="334"/>
    </location>
</feature>
<dbReference type="Pfam" id="PF02278">
    <property type="entry name" value="Lyase_8"/>
    <property type="match status" value="1"/>
</dbReference>
<evidence type="ECO:0000313" key="8">
    <source>
        <dbReference type="Proteomes" id="UP000806542"/>
    </source>
</evidence>
<dbReference type="InterPro" id="IPR003159">
    <property type="entry name" value="Lyase_8_central_dom"/>
</dbReference>
<dbReference type="InterPro" id="IPR038970">
    <property type="entry name" value="Lyase_8"/>
</dbReference>
<dbReference type="SUPFAM" id="SSF48230">
    <property type="entry name" value="Chondroitin AC/alginate lyase"/>
    <property type="match status" value="1"/>
</dbReference>
<feature type="chain" id="PRO_5039380412" evidence="5">
    <location>
        <begin position="31"/>
        <end position="1221"/>
    </location>
</feature>
<dbReference type="InterPro" id="IPR013783">
    <property type="entry name" value="Ig-like_fold"/>
</dbReference>